<dbReference type="GO" id="GO:0031176">
    <property type="term" value="F:endo-1,4-beta-xylanase activity"/>
    <property type="evidence" value="ECO:0007669"/>
    <property type="project" value="UniProtKB-ARBA"/>
</dbReference>
<evidence type="ECO:0000259" key="5">
    <source>
        <dbReference type="Pfam" id="PF00331"/>
    </source>
</evidence>
<sequence>MLNEDGSMRSSVFSNVLGESFVTIAFQAARAADSTAKSVLPLFCRLRGSLDSICKALHQRLQP</sequence>
<keyword evidence="4" id="KW-0624">Polysaccharide degradation</keyword>
<name>A0A9P5YCI6_9AGAR</name>
<keyword evidence="2" id="KW-0378">Hydrolase</keyword>
<dbReference type="OrthoDB" id="3055998at2759"/>
<protein>
    <recommendedName>
        <fullName evidence="5">GH10 domain-containing protein</fullName>
    </recommendedName>
</protein>
<organism evidence="6 7">
    <name type="scientific">Collybia nuda</name>
    <dbReference type="NCBI Taxonomy" id="64659"/>
    <lineage>
        <taxon>Eukaryota</taxon>
        <taxon>Fungi</taxon>
        <taxon>Dikarya</taxon>
        <taxon>Basidiomycota</taxon>
        <taxon>Agaricomycotina</taxon>
        <taxon>Agaricomycetes</taxon>
        <taxon>Agaricomycetidae</taxon>
        <taxon>Agaricales</taxon>
        <taxon>Tricholomatineae</taxon>
        <taxon>Clitocybaceae</taxon>
        <taxon>Collybia</taxon>
    </lineage>
</organism>
<keyword evidence="7" id="KW-1185">Reference proteome</keyword>
<dbReference type="GO" id="GO:0000272">
    <property type="term" value="P:polysaccharide catabolic process"/>
    <property type="evidence" value="ECO:0007669"/>
    <property type="project" value="UniProtKB-KW"/>
</dbReference>
<feature type="domain" description="GH10" evidence="5">
    <location>
        <begin position="3"/>
        <end position="37"/>
    </location>
</feature>
<dbReference type="SUPFAM" id="SSF51445">
    <property type="entry name" value="(Trans)glycosidases"/>
    <property type="match status" value="1"/>
</dbReference>
<evidence type="ECO:0000256" key="4">
    <source>
        <dbReference type="ARBA" id="ARBA00023326"/>
    </source>
</evidence>
<proteinExistence type="inferred from homology"/>
<reference evidence="6" key="1">
    <citation type="submission" date="2020-11" db="EMBL/GenBank/DDBJ databases">
        <authorList>
            <consortium name="DOE Joint Genome Institute"/>
            <person name="Ahrendt S."/>
            <person name="Riley R."/>
            <person name="Andreopoulos W."/>
            <person name="Labutti K."/>
            <person name="Pangilinan J."/>
            <person name="Ruiz-Duenas F.J."/>
            <person name="Barrasa J.M."/>
            <person name="Sanchez-Garcia M."/>
            <person name="Camarero S."/>
            <person name="Miyauchi S."/>
            <person name="Serrano A."/>
            <person name="Linde D."/>
            <person name="Babiker R."/>
            <person name="Drula E."/>
            <person name="Ayuso-Fernandez I."/>
            <person name="Pacheco R."/>
            <person name="Padilla G."/>
            <person name="Ferreira P."/>
            <person name="Barriuso J."/>
            <person name="Kellner H."/>
            <person name="Castanera R."/>
            <person name="Alfaro M."/>
            <person name="Ramirez L."/>
            <person name="Pisabarro A.G."/>
            <person name="Kuo A."/>
            <person name="Tritt A."/>
            <person name="Lipzen A."/>
            <person name="He G."/>
            <person name="Yan M."/>
            <person name="Ng V."/>
            <person name="Cullen D."/>
            <person name="Martin F."/>
            <person name="Rosso M.-N."/>
            <person name="Henrissat B."/>
            <person name="Hibbett D."/>
            <person name="Martinez A.T."/>
            <person name="Grigoriev I.V."/>
        </authorList>
    </citation>
    <scope>NUCLEOTIDE SEQUENCE</scope>
    <source>
        <strain evidence="6">CBS 247.69</strain>
    </source>
</reference>
<dbReference type="EMBL" id="MU150242">
    <property type="protein sequence ID" value="KAF9466272.1"/>
    <property type="molecule type" value="Genomic_DNA"/>
</dbReference>
<gene>
    <name evidence="6" type="ORF">BDZ94DRAFT_1251564</name>
</gene>
<accession>A0A9P5YCI6</accession>
<dbReference type="AlphaFoldDB" id="A0A9P5YCI6"/>
<evidence type="ECO:0000256" key="3">
    <source>
        <dbReference type="ARBA" id="ARBA00023277"/>
    </source>
</evidence>
<evidence type="ECO:0000313" key="6">
    <source>
        <dbReference type="EMBL" id="KAF9466272.1"/>
    </source>
</evidence>
<dbReference type="Pfam" id="PF00331">
    <property type="entry name" value="Glyco_hydro_10"/>
    <property type="match status" value="1"/>
</dbReference>
<evidence type="ECO:0000256" key="2">
    <source>
        <dbReference type="ARBA" id="ARBA00022801"/>
    </source>
</evidence>
<comment type="caution">
    <text evidence="6">The sequence shown here is derived from an EMBL/GenBank/DDBJ whole genome shotgun (WGS) entry which is preliminary data.</text>
</comment>
<evidence type="ECO:0000313" key="7">
    <source>
        <dbReference type="Proteomes" id="UP000807353"/>
    </source>
</evidence>
<dbReference type="InterPro" id="IPR017853">
    <property type="entry name" value="GH"/>
</dbReference>
<keyword evidence="3" id="KW-0119">Carbohydrate metabolism</keyword>
<comment type="similarity">
    <text evidence="1">Belongs to the glycosyl hydrolase 10 (cellulase F) family.</text>
</comment>
<dbReference type="Gene3D" id="3.20.20.80">
    <property type="entry name" value="Glycosidases"/>
    <property type="match status" value="1"/>
</dbReference>
<evidence type="ECO:0000256" key="1">
    <source>
        <dbReference type="ARBA" id="ARBA00007495"/>
    </source>
</evidence>
<dbReference type="Proteomes" id="UP000807353">
    <property type="component" value="Unassembled WGS sequence"/>
</dbReference>
<dbReference type="InterPro" id="IPR001000">
    <property type="entry name" value="GH10_dom"/>
</dbReference>